<accession>A0A2Z4MIA6</accession>
<keyword evidence="7" id="KW-0503">Monooxygenase</keyword>
<evidence type="ECO:0000256" key="1">
    <source>
        <dbReference type="ARBA" id="ARBA00001974"/>
    </source>
</evidence>
<evidence type="ECO:0000256" key="3">
    <source>
        <dbReference type="ARBA" id="ARBA00022630"/>
    </source>
</evidence>
<evidence type="ECO:0000256" key="5">
    <source>
        <dbReference type="ARBA" id="ARBA00022857"/>
    </source>
</evidence>
<sequence length="552" mass="62176">MTFTQHKSQKNANTDFDAVIIGAGFSGLYMLYRLREAGFSVQAYDAAPDVGGVWYANRYPGAKCDSESIIYNYMFSEELYQEWTWSSRYPEQAEILSYLNYVADKFDLRRDIQFNTRMRAAHYDEVNNRWRLQTEDGTHITATYFITGVGNLSSSNIPKFKGLDSFEGDWYHTGHWPHEKVDFKGKRVGVIGTGSSGIQSIPVIAEEAGHLFVFQRTPGYCTPARNHAYDPEFIRQTKANYSEIKRQTRESATGYLHKLIHDRSALADSPEERQREYQKVWDRGGFGLGTTYNDLIINPTANETVAEFIRSKIGETVKDPKTAELLKPTYYFAAKRPVLDTNYYETYNRDNVTLVDVKSAPITEITPKGIKTTEEEYALDILVFATGYDAMTGPLFKIDIRGKDGISLKEKWAGGPQTRTYLGIANAGFPNMFMITGPESPSSLSNVPVSIEQHVEWIGDCLEYLREHGITTIEAKAEAEEAWSAHCREVADATLYTKTDSWYTGANIEGKPRGFLIYVGGVGAYRKICDEVAAKGYEGFSLTPTSAKETIS</sequence>
<dbReference type="RefSeq" id="WP_048032928.1">
    <property type="nucleotide sequence ID" value="NZ_CP030117.1"/>
</dbReference>
<proteinExistence type="inferred from homology"/>
<dbReference type="InterPro" id="IPR020946">
    <property type="entry name" value="Flavin_mOase-like"/>
</dbReference>
<dbReference type="PANTHER" id="PTHR43098">
    <property type="entry name" value="L-ORNITHINE N(5)-MONOOXYGENASE-RELATED"/>
    <property type="match status" value="1"/>
</dbReference>
<keyword evidence="5" id="KW-0521">NADP</keyword>
<evidence type="ECO:0000313" key="9">
    <source>
        <dbReference type="Proteomes" id="UP000036061"/>
    </source>
</evidence>
<evidence type="ECO:0000256" key="7">
    <source>
        <dbReference type="ARBA" id="ARBA00023033"/>
    </source>
</evidence>
<dbReference type="AlphaFoldDB" id="A0A2Z4MIA6"/>
<dbReference type="GO" id="GO:0050661">
    <property type="term" value="F:NADP binding"/>
    <property type="evidence" value="ECO:0007669"/>
    <property type="project" value="InterPro"/>
</dbReference>
<keyword evidence="6" id="KW-0560">Oxidoreductase</keyword>
<comment type="similarity">
    <text evidence="2">Belongs to the FAD-binding monooxygenase family.</text>
</comment>
<dbReference type="PANTHER" id="PTHR43098:SF3">
    <property type="entry name" value="L-ORNITHINE N(5)-MONOOXYGENASE-RELATED"/>
    <property type="match status" value="1"/>
</dbReference>
<dbReference type="Proteomes" id="UP000036061">
    <property type="component" value="Chromosome"/>
</dbReference>
<protein>
    <submittedName>
        <fullName evidence="8">NAD(P)/FAD-dependent oxidoreductase</fullName>
    </submittedName>
</protein>
<evidence type="ECO:0000256" key="4">
    <source>
        <dbReference type="ARBA" id="ARBA00022827"/>
    </source>
</evidence>
<evidence type="ECO:0000313" key="8">
    <source>
        <dbReference type="EMBL" id="AWX56235.1"/>
    </source>
</evidence>
<dbReference type="GO" id="GO:0050660">
    <property type="term" value="F:flavin adenine dinucleotide binding"/>
    <property type="evidence" value="ECO:0007669"/>
    <property type="project" value="InterPro"/>
</dbReference>
<name>A0A2Z4MIA6_BREBE</name>
<dbReference type="Pfam" id="PF00743">
    <property type="entry name" value="FMO-like"/>
    <property type="match status" value="1"/>
</dbReference>
<dbReference type="EMBL" id="CP030117">
    <property type="protein sequence ID" value="AWX56235.1"/>
    <property type="molecule type" value="Genomic_DNA"/>
</dbReference>
<dbReference type="GO" id="GO:0004499">
    <property type="term" value="F:N,N-dimethylaniline monooxygenase activity"/>
    <property type="evidence" value="ECO:0007669"/>
    <property type="project" value="InterPro"/>
</dbReference>
<comment type="cofactor">
    <cofactor evidence="1">
        <name>FAD</name>
        <dbReference type="ChEBI" id="CHEBI:57692"/>
    </cofactor>
</comment>
<dbReference type="InterPro" id="IPR036188">
    <property type="entry name" value="FAD/NAD-bd_sf"/>
</dbReference>
<organism evidence="8 9">
    <name type="scientific">Brevibacillus brevis</name>
    <name type="common">Bacillus brevis</name>
    <dbReference type="NCBI Taxonomy" id="1393"/>
    <lineage>
        <taxon>Bacteria</taxon>
        <taxon>Bacillati</taxon>
        <taxon>Bacillota</taxon>
        <taxon>Bacilli</taxon>
        <taxon>Bacillales</taxon>
        <taxon>Paenibacillaceae</taxon>
        <taxon>Brevibacillus</taxon>
    </lineage>
</organism>
<evidence type="ECO:0000256" key="2">
    <source>
        <dbReference type="ARBA" id="ARBA00010139"/>
    </source>
</evidence>
<reference evidence="8 9" key="1">
    <citation type="journal article" date="2015" name="Genome Announc.">
        <title>Draft Genome Sequence of Brevibacillus brevis DZQ7, a Plant Growth-Promoting Rhizobacterium with Broad-Spectrum Antimicrobial Activity.</title>
        <authorList>
            <person name="Hou Q."/>
            <person name="Wang C."/>
            <person name="Hou X."/>
            <person name="Xia Z."/>
            <person name="Ye J."/>
            <person name="Liu K."/>
            <person name="Liu H."/>
            <person name="Wang J."/>
            <person name="Guo H."/>
            <person name="Yu X."/>
            <person name="Yang Y."/>
            <person name="Du B."/>
            <person name="Ding Y."/>
        </authorList>
    </citation>
    <scope>NUCLEOTIDE SEQUENCE [LARGE SCALE GENOMIC DNA]</scope>
    <source>
        <strain evidence="8 9">DZQ7</strain>
    </source>
</reference>
<gene>
    <name evidence="8" type="ORF">AB432_014840</name>
</gene>
<evidence type="ECO:0000256" key="6">
    <source>
        <dbReference type="ARBA" id="ARBA00023002"/>
    </source>
</evidence>
<keyword evidence="4" id="KW-0274">FAD</keyword>
<dbReference type="Gene3D" id="3.50.50.60">
    <property type="entry name" value="FAD/NAD(P)-binding domain"/>
    <property type="match status" value="2"/>
</dbReference>
<dbReference type="InterPro" id="IPR050775">
    <property type="entry name" value="FAD-binding_Monooxygenases"/>
</dbReference>
<keyword evidence="3" id="KW-0285">Flavoprotein</keyword>
<dbReference type="SUPFAM" id="SSF51905">
    <property type="entry name" value="FAD/NAD(P)-binding domain"/>
    <property type="match status" value="2"/>
</dbReference>